<dbReference type="GO" id="GO:0005730">
    <property type="term" value="C:nucleolus"/>
    <property type="evidence" value="ECO:0007669"/>
    <property type="project" value="TreeGrafter"/>
</dbReference>
<dbReference type="GO" id="GO:0003725">
    <property type="term" value="F:double-stranded RNA binding"/>
    <property type="evidence" value="ECO:0007669"/>
    <property type="project" value="TreeGrafter"/>
</dbReference>
<dbReference type="GO" id="GO:0006396">
    <property type="term" value="P:RNA processing"/>
    <property type="evidence" value="ECO:0007669"/>
    <property type="project" value="InterPro"/>
</dbReference>
<feature type="domain" description="A to I editase" evidence="2">
    <location>
        <begin position="165"/>
        <end position="502"/>
    </location>
</feature>
<dbReference type="Proteomes" id="UP000660262">
    <property type="component" value="Unassembled WGS sequence"/>
</dbReference>
<dbReference type="GO" id="GO:0003726">
    <property type="term" value="F:double-stranded RNA adenosine deaminase activity"/>
    <property type="evidence" value="ECO:0007669"/>
    <property type="project" value="TreeGrafter"/>
</dbReference>
<name>A0A830HY35_9CHLO</name>
<feature type="region of interest" description="Disordered" evidence="1">
    <location>
        <begin position="22"/>
        <end position="42"/>
    </location>
</feature>
<feature type="compositionally biased region" description="Pro residues" evidence="1">
    <location>
        <begin position="25"/>
        <end position="34"/>
    </location>
</feature>
<dbReference type="PANTHER" id="PTHR10910">
    <property type="entry name" value="EUKARYOTE SPECIFIC DSRNA BINDING PROTEIN"/>
    <property type="match status" value="1"/>
</dbReference>
<dbReference type="OrthoDB" id="10268011at2759"/>
<comment type="caution">
    <text evidence="3">The sequence shown here is derived from an EMBL/GenBank/DDBJ whole genome shotgun (WGS) entry which is preliminary data.</text>
</comment>
<dbReference type="EMBL" id="BNJQ01000041">
    <property type="protein sequence ID" value="GHP12376.1"/>
    <property type="molecule type" value="Genomic_DNA"/>
</dbReference>
<feature type="region of interest" description="Disordered" evidence="1">
    <location>
        <begin position="113"/>
        <end position="139"/>
    </location>
</feature>
<dbReference type="AlphaFoldDB" id="A0A830HY35"/>
<sequence length="549" mass="59496">MPFAGIPASVASAVASASMAASVPRAPPSPPPPNNNNNNQERVGFHGRYVEKPRVTSSLLADGISIIVKALRRTLVSLNSSNSGADACDEPRVNEHINVVSAFLLLVNGNGNGTMSSGNNPRTDSECKPPHAQADAHTSDAAASSTSCYPCSHQSNHEWEVYVLSYGEGTKFVQAHGSGSGSPDDDGSVVRDMHAEVLARRSLKRLLLLSHLEPLRNKDHANIIHHLHFTSDQQRILDAARLTCKPLNATLPSNWWHNLNNKLVMYTSTAPCGNACVRRWVKPRKDVRFEGLPTNAELEPHVFDIANRPTQTNMFGSWREGEIASLAKGGCTTTMPKHVAKWMPTGLSPSCAMSQPILSCSDKIATWSRVGIQGSLLANTLAAPIRLHAVVIGRKFDRASCRRALSLRLAGNIKGLPPMTTLDNDAHAHPVLLGSSVPLTNNATETIAHDDRVMFDADTPCCWWHAGRVVELSPIDSRTGLAPDGSETDVSPRALLRLFERIGGKHDDGSGGGGVETFRERKRRLKSATHANMKREALDRLAACWRNTL</sequence>
<dbReference type="GO" id="GO:0005737">
    <property type="term" value="C:cytoplasm"/>
    <property type="evidence" value="ECO:0007669"/>
    <property type="project" value="TreeGrafter"/>
</dbReference>
<organism evidence="3 4">
    <name type="scientific">Pycnococcus provasolii</name>
    <dbReference type="NCBI Taxonomy" id="41880"/>
    <lineage>
        <taxon>Eukaryota</taxon>
        <taxon>Viridiplantae</taxon>
        <taxon>Chlorophyta</taxon>
        <taxon>Pseudoscourfieldiophyceae</taxon>
        <taxon>Pseudoscourfieldiales</taxon>
        <taxon>Pycnococcaceae</taxon>
        <taxon>Pycnococcus</taxon>
    </lineage>
</organism>
<protein>
    <recommendedName>
        <fullName evidence="2">A to I editase domain-containing protein</fullName>
    </recommendedName>
</protein>
<accession>A0A830HY35</accession>
<reference evidence="3" key="1">
    <citation type="submission" date="2020-10" db="EMBL/GenBank/DDBJ databases">
        <title>Unveiling of a novel bifunctional photoreceptor, Dualchrome1, isolated from a cosmopolitan green alga.</title>
        <authorList>
            <person name="Suzuki S."/>
            <person name="Kawachi M."/>
        </authorList>
    </citation>
    <scope>NUCLEOTIDE SEQUENCE</scope>
    <source>
        <strain evidence="3">NIES 2893</strain>
    </source>
</reference>
<gene>
    <name evidence="3" type="ORF">PPROV_001110400</name>
</gene>
<proteinExistence type="predicted"/>
<evidence type="ECO:0000259" key="2">
    <source>
        <dbReference type="PROSITE" id="PS50141"/>
    </source>
</evidence>
<dbReference type="InterPro" id="IPR002466">
    <property type="entry name" value="A_deamin"/>
</dbReference>
<keyword evidence="4" id="KW-1185">Reference proteome</keyword>
<dbReference type="GO" id="GO:0008251">
    <property type="term" value="F:tRNA-specific adenosine deaminase activity"/>
    <property type="evidence" value="ECO:0007669"/>
    <property type="project" value="TreeGrafter"/>
</dbReference>
<dbReference type="SMART" id="SM00552">
    <property type="entry name" value="ADEAMc"/>
    <property type="match status" value="1"/>
</dbReference>
<evidence type="ECO:0000313" key="4">
    <source>
        <dbReference type="Proteomes" id="UP000660262"/>
    </source>
</evidence>
<evidence type="ECO:0000313" key="3">
    <source>
        <dbReference type="EMBL" id="GHP12376.1"/>
    </source>
</evidence>
<dbReference type="PROSITE" id="PS50141">
    <property type="entry name" value="A_DEAMIN_EDITASE"/>
    <property type="match status" value="1"/>
</dbReference>
<dbReference type="GO" id="GO:0006382">
    <property type="term" value="P:adenosine to inosine editing"/>
    <property type="evidence" value="ECO:0007669"/>
    <property type="project" value="TreeGrafter"/>
</dbReference>
<evidence type="ECO:0000256" key="1">
    <source>
        <dbReference type="SAM" id="MobiDB-lite"/>
    </source>
</evidence>
<dbReference type="PANTHER" id="PTHR10910:SF62">
    <property type="entry name" value="AT07585P-RELATED"/>
    <property type="match status" value="1"/>
</dbReference>
<dbReference type="Pfam" id="PF02137">
    <property type="entry name" value="A_deamin"/>
    <property type="match status" value="1"/>
</dbReference>